<evidence type="ECO:0000256" key="2">
    <source>
        <dbReference type="ARBA" id="ARBA00023125"/>
    </source>
</evidence>
<dbReference type="PROSITE" id="PS51898">
    <property type="entry name" value="TYR_RECOMBINASE"/>
    <property type="match status" value="1"/>
</dbReference>
<dbReference type="PANTHER" id="PTHR30349">
    <property type="entry name" value="PHAGE INTEGRASE-RELATED"/>
    <property type="match status" value="1"/>
</dbReference>
<reference evidence="5" key="1">
    <citation type="submission" date="2022-04" db="EMBL/GenBank/DDBJ databases">
        <title>Consumption of N2O by Flavobacterium azooxidireducens sp. nov. isolated from Decomposing Leaf Litter of Phragmites australis (Cav.).</title>
        <authorList>
            <person name="Behrendt U."/>
            <person name="Spanner T."/>
            <person name="Augustin J."/>
            <person name="Horn M.A."/>
            <person name="Kolb S."/>
            <person name="Ulrich A."/>
        </authorList>
    </citation>
    <scope>NUCLEOTIDE SEQUENCE</scope>
    <source>
        <strain evidence="5">IGB 4-14</strain>
    </source>
</reference>
<dbReference type="SUPFAM" id="SSF56349">
    <property type="entry name" value="DNA breaking-rejoining enzymes"/>
    <property type="match status" value="1"/>
</dbReference>
<evidence type="ECO:0000313" key="6">
    <source>
        <dbReference type="Proteomes" id="UP000830583"/>
    </source>
</evidence>
<protein>
    <submittedName>
        <fullName evidence="5">Site-specific integrase</fullName>
    </submittedName>
</protein>
<dbReference type="EMBL" id="CP096205">
    <property type="protein sequence ID" value="UPQ77734.1"/>
    <property type="molecule type" value="Genomic_DNA"/>
</dbReference>
<dbReference type="InterPro" id="IPR011010">
    <property type="entry name" value="DNA_brk_join_enz"/>
</dbReference>
<dbReference type="Pfam" id="PF00589">
    <property type="entry name" value="Phage_integrase"/>
    <property type="match status" value="1"/>
</dbReference>
<evidence type="ECO:0000256" key="3">
    <source>
        <dbReference type="ARBA" id="ARBA00023172"/>
    </source>
</evidence>
<comment type="similarity">
    <text evidence="1">Belongs to the 'phage' integrase family.</text>
</comment>
<evidence type="ECO:0000256" key="1">
    <source>
        <dbReference type="ARBA" id="ARBA00008857"/>
    </source>
</evidence>
<accession>A0ABY4KAH2</accession>
<dbReference type="Pfam" id="PF13102">
    <property type="entry name" value="Phage_int_SAM_5"/>
    <property type="match status" value="1"/>
</dbReference>
<evidence type="ECO:0000313" key="5">
    <source>
        <dbReference type="EMBL" id="UPQ77734.1"/>
    </source>
</evidence>
<sequence>MASGSFRVKTKNDWNAIYYRFKQSNEFDLECSTGLKIPNGRWSISKSEVLQTNGFDSDGVNLTIKDLDRFIVSEFNKGLKEGVVFNSKWLKEKIKVFLNRETKNDLIDDRIFFSNYINSYIDESKTKKTRNNTLVKPRTIQHYKTTLKKVEAFESYKNKKLLITDINLQFHSDFVDFLEKKQKLNPNTIGGYVDDIKLMINNAERKGIKVNNEIKMQSFYTPSNKTKDIYLNEVEINSIFNHVFELDYLDNARDWFIIGLRTGLRISDFLRLTPKNIIDGFIEIQTKKTDYPVIIPIHSQVQSILDKRNGKFPREISDQKFNDYIKKVCEEVGINEKVEGARMDEIEIKANGKKKTIFRKKVGIYKKYELVTSHICRRSFATNLYGKLDTLTIMKITGHQTESQFLSYIKITPRQYAQQLKEYWKKNQSSMLGDSKFNEN</sequence>
<evidence type="ECO:0000259" key="4">
    <source>
        <dbReference type="PROSITE" id="PS51898"/>
    </source>
</evidence>
<dbReference type="PANTHER" id="PTHR30349:SF64">
    <property type="entry name" value="PROPHAGE INTEGRASE INTD-RELATED"/>
    <property type="match status" value="1"/>
</dbReference>
<proteinExistence type="inferred from homology"/>
<dbReference type="InterPro" id="IPR013762">
    <property type="entry name" value="Integrase-like_cat_sf"/>
</dbReference>
<dbReference type="InterPro" id="IPR050090">
    <property type="entry name" value="Tyrosine_recombinase_XerCD"/>
</dbReference>
<name>A0ABY4KAH2_9FLAO</name>
<dbReference type="InterPro" id="IPR010998">
    <property type="entry name" value="Integrase_recombinase_N"/>
</dbReference>
<dbReference type="InterPro" id="IPR002104">
    <property type="entry name" value="Integrase_catalytic"/>
</dbReference>
<dbReference type="Gene3D" id="1.10.150.130">
    <property type="match status" value="1"/>
</dbReference>
<feature type="domain" description="Tyr recombinase" evidence="4">
    <location>
        <begin position="225"/>
        <end position="429"/>
    </location>
</feature>
<gene>
    <name evidence="5" type="ORF">M0M57_08815</name>
</gene>
<keyword evidence="6" id="KW-1185">Reference proteome</keyword>
<dbReference type="InterPro" id="IPR025269">
    <property type="entry name" value="SAM-like_dom"/>
</dbReference>
<keyword evidence="3" id="KW-0233">DNA recombination</keyword>
<dbReference type="Proteomes" id="UP000830583">
    <property type="component" value="Chromosome"/>
</dbReference>
<keyword evidence="2" id="KW-0238">DNA-binding</keyword>
<organism evidence="5 6">
    <name type="scientific">Flavobacterium azooxidireducens</name>
    <dbReference type="NCBI Taxonomy" id="1871076"/>
    <lineage>
        <taxon>Bacteria</taxon>
        <taxon>Pseudomonadati</taxon>
        <taxon>Bacteroidota</taxon>
        <taxon>Flavobacteriia</taxon>
        <taxon>Flavobacteriales</taxon>
        <taxon>Flavobacteriaceae</taxon>
        <taxon>Flavobacterium</taxon>
    </lineage>
</organism>
<dbReference type="RefSeq" id="WP_026712080.1">
    <property type="nucleotide sequence ID" value="NZ_CP096205.1"/>
</dbReference>
<dbReference type="Gene3D" id="1.10.443.10">
    <property type="entry name" value="Intergrase catalytic core"/>
    <property type="match status" value="1"/>
</dbReference>